<gene>
    <name evidence="1" type="ordered locus">BOV_A0041</name>
</gene>
<dbReference type="HOGENOM" id="CLU_3341058_0_0_5"/>
<protein>
    <submittedName>
        <fullName evidence="1">Uncharacterized protein</fullName>
    </submittedName>
</protein>
<reference evidence="2" key="1">
    <citation type="journal article" date="2009" name="PLoS ONE">
        <title>Genome degradation in Brucella ovis corresponds with narrowing of its host range and tissue tropism.</title>
        <authorList>
            <person name="Tsolis R.M."/>
            <person name="Seshadri R."/>
            <person name="Santos R.L."/>
            <person name="Sangari F.J."/>
            <person name="Lobo J.M."/>
            <person name="de Jong M.F."/>
            <person name="Ren Q."/>
            <person name="Myers G."/>
            <person name="Brinkac L.M."/>
            <person name="Nelson W.C."/>
            <person name="Deboy R.T."/>
            <person name="Angiuoli S."/>
            <person name="Khouri H."/>
            <person name="Dimitrov G."/>
            <person name="Robinson J.R."/>
            <person name="Mulligan S."/>
            <person name="Walker R.L."/>
            <person name="Elzer P.E."/>
            <person name="Hassan K.A."/>
            <person name="Paulsen I.T."/>
        </authorList>
    </citation>
    <scope>NUCLEOTIDE SEQUENCE [LARGE SCALE GENOMIC DNA]</scope>
    <source>
        <strain evidence="2">ATCC 25840 / 63/290 / NCTC 10512</strain>
    </source>
</reference>
<sequence>MQTLSAWKHIVFMIAEKNPCCKPATLASLLPKTRHNN</sequence>
<evidence type="ECO:0000313" key="1">
    <source>
        <dbReference type="EMBL" id="ABQ62199.1"/>
    </source>
</evidence>
<evidence type="ECO:0000313" key="2">
    <source>
        <dbReference type="Proteomes" id="UP000006383"/>
    </source>
</evidence>
<dbReference type="KEGG" id="bov:BOV_A0041"/>
<proteinExistence type="predicted"/>
<accession>A0A0H3AR64</accession>
<organism evidence="1 2">
    <name type="scientific">Brucella ovis (strain ATCC 25840 / 63/290 / NCTC 10512)</name>
    <dbReference type="NCBI Taxonomy" id="444178"/>
    <lineage>
        <taxon>Bacteria</taxon>
        <taxon>Pseudomonadati</taxon>
        <taxon>Pseudomonadota</taxon>
        <taxon>Alphaproteobacteria</taxon>
        <taxon>Hyphomicrobiales</taxon>
        <taxon>Brucellaceae</taxon>
        <taxon>Brucella/Ochrobactrum group</taxon>
        <taxon>Brucella</taxon>
    </lineage>
</organism>
<dbReference type="AlphaFoldDB" id="A0A0H3AR64"/>
<dbReference type="EMBL" id="CP000709">
    <property type="protein sequence ID" value="ABQ62199.1"/>
    <property type="molecule type" value="Genomic_DNA"/>
</dbReference>
<dbReference type="Proteomes" id="UP000006383">
    <property type="component" value="Chromosome II"/>
</dbReference>
<name>A0A0H3AR64_BRUO2</name>
<keyword evidence="2" id="KW-1185">Reference proteome</keyword>